<gene>
    <name evidence="1" type="primary">tnpB</name>
    <name evidence="1" type="ORF">MUG09_16245</name>
</gene>
<dbReference type="InterPro" id="IPR008878">
    <property type="entry name" value="Transposase_IS66_Orf2"/>
</dbReference>
<evidence type="ECO:0000313" key="1">
    <source>
        <dbReference type="EMBL" id="UOM51108.1"/>
    </source>
</evidence>
<evidence type="ECO:0000313" key="2">
    <source>
        <dbReference type="Proteomes" id="UP000829708"/>
    </source>
</evidence>
<keyword evidence="2" id="KW-1185">Reference proteome</keyword>
<organism evidence="1 2">
    <name type="scientific">Sphaerochaeta associata</name>
    <dbReference type="NCBI Taxonomy" id="1129264"/>
    <lineage>
        <taxon>Bacteria</taxon>
        <taxon>Pseudomonadati</taxon>
        <taxon>Spirochaetota</taxon>
        <taxon>Spirochaetia</taxon>
        <taxon>Spirochaetales</taxon>
        <taxon>Sphaerochaetaceae</taxon>
        <taxon>Sphaerochaeta</taxon>
    </lineage>
</organism>
<dbReference type="EMBL" id="CP094929">
    <property type="protein sequence ID" value="UOM51108.1"/>
    <property type="molecule type" value="Genomic_DNA"/>
</dbReference>
<name>A0ABY4DA10_9SPIR</name>
<proteinExistence type="predicted"/>
<protein>
    <submittedName>
        <fullName evidence="1">IS66 family insertion sequence element accessory protein TnpB</fullName>
    </submittedName>
</protein>
<dbReference type="Proteomes" id="UP000829708">
    <property type="component" value="Chromosome"/>
</dbReference>
<accession>A0ABY4DA10</accession>
<dbReference type="Pfam" id="PF05717">
    <property type="entry name" value="TnpB_IS66"/>
    <property type="match status" value="1"/>
</dbReference>
<sequence length="94" mass="10736">MVSLVVGAMNMSMDEQSMFVFCSTNRKQMRIVYCEGAGCWMLCRSIRYGCYCWPMDKSSAAQMTEGQLRDLLSDPVPLEQLKARALVTRMDLHI</sequence>
<reference evidence="2" key="1">
    <citation type="journal article" date="2024" name="J Bioinform Genom">
        <title>Complete genome sequence of the type strain bacterium Sphaerochaeta associata GLS2t (VKM B-2742)t.</title>
        <authorList>
            <person name="Troshina O.Y."/>
            <person name="Tepeeva A.N."/>
            <person name="Arzamasceva V.O."/>
            <person name="Whitman W.B."/>
            <person name="Varghese N."/>
            <person name="Shapiro N."/>
            <person name="Woyke T."/>
            <person name="Kripides N.C."/>
            <person name="Vasilenko O.V."/>
        </authorList>
    </citation>
    <scope>NUCLEOTIDE SEQUENCE [LARGE SCALE GENOMIC DNA]</scope>
    <source>
        <strain evidence="2">GLS2T</strain>
    </source>
</reference>